<protein>
    <submittedName>
        <fullName evidence="3">Uncharacterized protein</fullName>
    </submittedName>
</protein>
<evidence type="ECO:0000256" key="2">
    <source>
        <dbReference type="SAM" id="Phobius"/>
    </source>
</evidence>
<evidence type="ECO:0000256" key="1">
    <source>
        <dbReference type="SAM" id="MobiDB-lite"/>
    </source>
</evidence>
<gene>
    <name evidence="3" type="ORF">J3P46_06710</name>
</gene>
<feature type="region of interest" description="Disordered" evidence="1">
    <location>
        <begin position="1"/>
        <end position="23"/>
    </location>
</feature>
<dbReference type="Proteomes" id="UP000662821">
    <property type="component" value="Chromosome"/>
</dbReference>
<feature type="compositionally biased region" description="Polar residues" evidence="1">
    <location>
        <begin position="12"/>
        <end position="23"/>
    </location>
</feature>
<feature type="transmembrane region" description="Helical" evidence="2">
    <location>
        <begin position="34"/>
        <end position="54"/>
    </location>
</feature>
<reference evidence="3 4" key="1">
    <citation type="submission" date="2021-03" db="EMBL/GenBank/DDBJ databases">
        <title>Draft genome sequence of Janthinobacterium sp. strain PLB02 isolated from infected primmorphs (Lubomirskia baicalensis).</title>
        <authorList>
            <person name="Chernogor L.I."/>
            <person name="Belikov S.I."/>
            <person name="Petrushin I.S."/>
        </authorList>
    </citation>
    <scope>NUCLEOTIDE SEQUENCE [LARGE SCALE GENOMIC DNA]</scope>
    <source>
        <strain evidence="3 4">PLB02</strain>
    </source>
</reference>
<dbReference type="RefSeq" id="WP_151092935.1">
    <property type="nucleotide sequence ID" value="NZ_CP071520.1"/>
</dbReference>
<keyword evidence="2" id="KW-0812">Transmembrane</keyword>
<accession>A0AAJ4MV89</accession>
<organism evidence="3 4">
    <name type="scientific">Janthinobacterium lividum</name>
    <dbReference type="NCBI Taxonomy" id="29581"/>
    <lineage>
        <taxon>Bacteria</taxon>
        <taxon>Pseudomonadati</taxon>
        <taxon>Pseudomonadota</taxon>
        <taxon>Betaproteobacteria</taxon>
        <taxon>Burkholderiales</taxon>
        <taxon>Oxalobacteraceae</taxon>
        <taxon>Janthinobacterium</taxon>
    </lineage>
</organism>
<dbReference type="EMBL" id="CP071520">
    <property type="protein sequence ID" value="QSX97613.1"/>
    <property type="molecule type" value="Genomic_DNA"/>
</dbReference>
<evidence type="ECO:0000313" key="3">
    <source>
        <dbReference type="EMBL" id="QSX97613.1"/>
    </source>
</evidence>
<sequence>MAADIHPMPKGINSSYDENLTTPHTTQEYDMSRLIPISFGALQIGLAAAAMYILCSADVLHQGSVYFH</sequence>
<dbReference type="AlphaFoldDB" id="A0AAJ4MV89"/>
<keyword evidence="2" id="KW-0472">Membrane</keyword>
<name>A0AAJ4MV89_9BURK</name>
<evidence type="ECO:0000313" key="4">
    <source>
        <dbReference type="Proteomes" id="UP000662821"/>
    </source>
</evidence>
<keyword evidence="2" id="KW-1133">Transmembrane helix</keyword>
<proteinExistence type="predicted"/>